<evidence type="ECO:0000313" key="1">
    <source>
        <dbReference type="EMBL" id="MDT0556330.1"/>
    </source>
</evidence>
<accession>A0ABU2YGG8</accession>
<evidence type="ECO:0008006" key="3">
    <source>
        <dbReference type="Google" id="ProtNLM"/>
    </source>
</evidence>
<dbReference type="Proteomes" id="UP001254488">
    <property type="component" value="Unassembled WGS sequence"/>
</dbReference>
<keyword evidence="2" id="KW-1185">Reference proteome</keyword>
<dbReference type="EMBL" id="JAVRHZ010000006">
    <property type="protein sequence ID" value="MDT0556330.1"/>
    <property type="molecule type" value="Genomic_DNA"/>
</dbReference>
<evidence type="ECO:0000313" key="2">
    <source>
        <dbReference type="Proteomes" id="UP001254488"/>
    </source>
</evidence>
<name>A0ABU2YGG8_9FLAO</name>
<gene>
    <name evidence="1" type="ORF">RM538_09965</name>
</gene>
<sequence>MKNLLFLLLLFSVSVIHSQYKMNYRVAPHNPIPLQYTTDHYLIYHKVKSIRYKNENIDMLFSFDEEGKSTTLDTGFGITKYNYDKNGFLKSVKTDYTNAKYKTNADGYIVEEKYSDGSGSKYHYNEKGLYIQKDDLSTGTIIERYGYDNLDRVTSAIFYDKNTGAISQSSVYSYQDIATHTVISEALTDAYGNNSNNTYYYTKRGELLSTDYKNDVVTYDKKSNPISHYKSTEDVTITFDITYY</sequence>
<comment type="caution">
    <text evidence="1">The sequence shown here is derived from an EMBL/GenBank/DDBJ whole genome shotgun (WGS) entry which is preliminary data.</text>
</comment>
<proteinExistence type="predicted"/>
<organism evidence="1 2">
    <name type="scientific">Patiriisocius hiemis</name>
    <dbReference type="NCBI Taxonomy" id="3075604"/>
    <lineage>
        <taxon>Bacteria</taxon>
        <taxon>Pseudomonadati</taxon>
        <taxon>Bacteroidota</taxon>
        <taxon>Flavobacteriia</taxon>
        <taxon>Flavobacteriales</taxon>
        <taxon>Flavobacteriaceae</taxon>
        <taxon>Patiriisocius</taxon>
    </lineage>
</organism>
<protein>
    <recommendedName>
        <fullName evidence="3">YD repeat-containing protein</fullName>
    </recommendedName>
</protein>
<dbReference type="RefSeq" id="WP_311333282.1">
    <property type="nucleotide sequence ID" value="NZ_JAVRHZ010000006.1"/>
</dbReference>
<reference evidence="1 2" key="1">
    <citation type="submission" date="2023-09" db="EMBL/GenBank/DDBJ databases">
        <authorList>
            <person name="Rey-Velasco X."/>
        </authorList>
    </citation>
    <scope>NUCLEOTIDE SEQUENCE [LARGE SCALE GENOMIC DNA]</scope>
    <source>
        <strain evidence="1 2">W242</strain>
    </source>
</reference>